<proteinExistence type="predicted"/>
<name>A0A368JXS5_9HYPH</name>
<evidence type="ECO:0000313" key="2">
    <source>
        <dbReference type="Proteomes" id="UP000253420"/>
    </source>
</evidence>
<gene>
    <name evidence="1" type="ORF">DUT91_22170</name>
</gene>
<reference evidence="1 2" key="1">
    <citation type="submission" date="2018-07" db="EMBL/GenBank/DDBJ databases">
        <title>The draft genome of Phyllobacterium salinisoli.</title>
        <authorList>
            <person name="Liu L."/>
            <person name="Li L."/>
            <person name="Zhang X."/>
            <person name="Liang L."/>
        </authorList>
    </citation>
    <scope>NUCLEOTIDE SEQUENCE [LARGE SCALE GENOMIC DNA]</scope>
    <source>
        <strain evidence="1 2">LLAN61</strain>
    </source>
</reference>
<comment type="caution">
    <text evidence="1">The sequence shown here is derived from an EMBL/GenBank/DDBJ whole genome shotgun (WGS) entry which is preliminary data.</text>
</comment>
<dbReference type="EMBL" id="QOZG01000016">
    <property type="protein sequence ID" value="RCS21694.1"/>
    <property type="molecule type" value="Genomic_DNA"/>
</dbReference>
<evidence type="ECO:0000313" key="1">
    <source>
        <dbReference type="EMBL" id="RCS21694.1"/>
    </source>
</evidence>
<accession>A0A368JXS5</accession>
<dbReference type="AlphaFoldDB" id="A0A368JXS5"/>
<keyword evidence="2" id="KW-1185">Reference proteome</keyword>
<protein>
    <submittedName>
        <fullName evidence="1">Uncharacterized protein</fullName>
    </submittedName>
</protein>
<organism evidence="1 2">
    <name type="scientific">Phyllobacterium salinisoli</name>
    <dbReference type="NCBI Taxonomy" id="1899321"/>
    <lineage>
        <taxon>Bacteria</taxon>
        <taxon>Pseudomonadati</taxon>
        <taxon>Pseudomonadota</taxon>
        <taxon>Alphaproteobacteria</taxon>
        <taxon>Hyphomicrobiales</taxon>
        <taxon>Phyllobacteriaceae</taxon>
        <taxon>Phyllobacterium</taxon>
    </lineage>
</organism>
<sequence length="93" mass="10921">MGQCYKRHAPTWRQKELNQLLVKYRGQLEPKLTPKYVLSTETSPAALSRQAWTNVEQRIQQRQKRLLEISSRMQLRAGEKDAISLKNNNKLDI</sequence>
<dbReference type="RefSeq" id="WP_114442650.1">
    <property type="nucleotide sequence ID" value="NZ_QOZG01000016.1"/>
</dbReference>
<dbReference type="Proteomes" id="UP000253420">
    <property type="component" value="Unassembled WGS sequence"/>
</dbReference>